<evidence type="ECO:0000256" key="3">
    <source>
        <dbReference type="ARBA" id="ARBA00022691"/>
    </source>
</evidence>
<dbReference type="PANTHER" id="PTHR47790">
    <property type="entry name" value="TRNA/TMRNA (URACIL-C(5))-METHYLTRANSFERASE"/>
    <property type="match status" value="1"/>
</dbReference>
<protein>
    <recommendedName>
        <fullName evidence="7">tRNA/tmRNA (uracil-C(5))-methyltransferase</fullName>
        <ecNumber evidence="7">2.1.1.35</ecNumber>
    </recommendedName>
    <alternativeName>
        <fullName evidence="7">tRNA (uracil(54)-C(5))-methyltransferase</fullName>
    </alternativeName>
    <alternativeName>
        <fullName evidence="7">tRNA(m5U54)-methyltransferase</fullName>
        <shortName evidence="7">RUMT</shortName>
    </alternativeName>
    <alternativeName>
        <fullName evidence="7">tmRNA (uracil(341)-C(5))-methyltransferase</fullName>
    </alternativeName>
</protein>
<dbReference type="FunFam" id="2.40.50.1070:FF:000001">
    <property type="entry name" value="tRNA/tmRNA (uracil-C(5))-methyltransferase"/>
    <property type="match status" value="1"/>
</dbReference>
<dbReference type="CDD" id="cd02440">
    <property type="entry name" value="AdoMet_MTases"/>
    <property type="match status" value="1"/>
</dbReference>
<dbReference type="RefSeq" id="WP_135443965.1">
    <property type="nucleotide sequence ID" value="NZ_SRLE01000007.1"/>
</dbReference>
<keyword evidence="4 7" id="KW-0819">tRNA processing</keyword>
<dbReference type="InterPro" id="IPR029063">
    <property type="entry name" value="SAM-dependent_MTases_sf"/>
</dbReference>
<dbReference type="NCBIfam" id="TIGR02143">
    <property type="entry name" value="trmA_only"/>
    <property type="match status" value="1"/>
</dbReference>
<feature type="binding site" evidence="7 8">
    <location>
        <position position="240"/>
    </location>
    <ligand>
        <name>S-adenosyl-L-methionine</name>
        <dbReference type="ChEBI" id="CHEBI:59789"/>
    </ligand>
</feature>
<feature type="binding site" evidence="7">
    <location>
        <position position="224"/>
    </location>
    <ligand>
        <name>S-adenosyl-L-methionine</name>
        <dbReference type="ChEBI" id="CHEBI:59789"/>
    </ligand>
</feature>
<dbReference type="PROSITE" id="PS51687">
    <property type="entry name" value="SAM_MT_RNA_M5U"/>
    <property type="match status" value="1"/>
</dbReference>
<sequence length="369" mass="42155">MPLSRVQPRDYEALLQAKVATTRQLFSELALPEPEVFPSPPTGFRMRAEFRMWHDGDALDYVMFRADDPKTPVPIREFPIACETIQRLMPALRTALSADPVLRRKLFQVEFLSTLAGDTLVTLIYHRRLDEEWEAVAEKLRSQLQVKLPRLSLIGRSRRQKIVLGQDWVEEVLPVDGREWRYRQYEQAFTQPNARVNISMIDWACQRAEQLDGDLLELYCGNGNFTLPLSRRFDQVVATELAKASVRAAQDNILANAVENVQVIRLAAEEVTQAMRGEREFRRLAKLPQPLAQYDLRSVFVDPPRAGLDAQTLAMVAGFDNILYISCNPETLAANLAQLTATHAVQRFALFDQFPYTDHMECGVLLARR</sequence>
<evidence type="ECO:0000256" key="6">
    <source>
        <dbReference type="ARBA" id="ARBA00052788"/>
    </source>
</evidence>
<dbReference type="PROSITE" id="PS01230">
    <property type="entry name" value="TRMA_1"/>
    <property type="match status" value="1"/>
</dbReference>
<keyword evidence="2 7" id="KW-0808">Transferase</keyword>
<dbReference type="Gene3D" id="2.40.50.1070">
    <property type="match status" value="1"/>
</dbReference>
<dbReference type="SUPFAM" id="SSF53335">
    <property type="entry name" value="S-adenosyl-L-methionine-dependent methyltransferases"/>
    <property type="match status" value="1"/>
</dbReference>
<dbReference type="InterPro" id="IPR010280">
    <property type="entry name" value="U5_MeTrfase_fam"/>
</dbReference>
<comment type="caution">
    <text evidence="10">The sequence shown here is derived from an EMBL/GenBank/DDBJ whole genome shotgun (WGS) entry which is preliminary data.</text>
</comment>
<keyword evidence="1 7" id="KW-0489">Methyltransferase</keyword>
<dbReference type="Proteomes" id="UP000298050">
    <property type="component" value="Unassembled WGS sequence"/>
</dbReference>
<evidence type="ECO:0000256" key="1">
    <source>
        <dbReference type="ARBA" id="ARBA00022603"/>
    </source>
</evidence>
<feature type="active site" description="Proton acceptor" evidence="7">
    <location>
        <position position="361"/>
    </location>
</feature>
<evidence type="ECO:0000256" key="8">
    <source>
        <dbReference type="PROSITE-ProRule" id="PRU01024"/>
    </source>
</evidence>
<comment type="catalytic activity">
    <reaction evidence="6 7">
        <text>uridine(54) in tRNA + S-adenosyl-L-methionine = 5-methyluridine(54) in tRNA + S-adenosyl-L-homocysteine + H(+)</text>
        <dbReference type="Rhea" id="RHEA:42712"/>
        <dbReference type="Rhea" id="RHEA-COMP:10167"/>
        <dbReference type="Rhea" id="RHEA-COMP:10193"/>
        <dbReference type="ChEBI" id="CHEBI:15378"/>
        <dbReference type="ChEBI" id="CHEBI:57856"/>
        <dbReference type="ChEBI" id="CHEBI:59789"/>
        <dbReference type="ChEBI" id="CHEBI:65315"/>
        <dbReference type="ChEBI" id="CHEBI:74447"/>
        <dbReference type="EC" id="2.1.1.35"/>
    </reaction>
</comment>
<reference evidence="10 11" key="1">
    <citation type="submission" date="2019-04" db="EMBL/GenBank/DDBJ databases">
        <title>Taxonomy of novel Haliea sp. from mangrove soil of West Coast of India.</title>
        <authorList>
            <person name="Verma A."/>
            <person name="Kumar P."/>
            <person name="Krishnamurthi S."/>
        </authorList>
    </citation>
    <scope>NUCLEOTIDE SEQUENCE [LARGE SCALE GENOMIC DNA]</scope>
    <source>
        <strain evidence="10 11">SAOS-164</strain>
    </source>
</reference>
<evidence type="ECO:0000256" key="7">
    <source>
        <dbReference type="HAMAP-Rule" id="MF_01011"/>
    </source>
</evidence>
<dbReference type="EC" id="2.1.1.35" evidence="7"/>
<dbReference type="InterPro" id="IPR011869">
    <property type="entry name" value="TrmA_MeTrfase"/>
</dbReference>
<organism evidence="10 11">
    <name type="scientific">Mangrovimicrobium sediminis</name>
    <dbReference type="NCBI Taxonomy" id="2562682"/>
    <lineage>
        <taxon>Bacteria</taxon>
        <taxon>Pseudomonadati</taxon>
        <taxon>Pseudomonadota</taxon>
        <taxon>Gammaproteobacteria</taxon>
        <taxon>Cellvibrionales</taxon>
        <taxon>Halieaceae</taxon>
        <taxon>Mangrovimicrobium</taxon>
    </lineage>
</organism>
<dbReference type="GO" id="GO:0030697">
    <property type="term" value="F:tRNA (uracil(54)-C5)-methyltransferase activity, S-adenosyl methionine-dependent"/>
    <property type="evidence" value="ECO:0007669"/>
    <property type="project" value="UniProtKB-UniRule"/>
</dbReference>
<feature type="binding site" evidence="7 8">
    <location>
        <position position="219"/>
    </location>
    <ligand>
        <name>S-adenosyl-L-methionine</name>
        <dbReference type="ChEBI" id="CHEBI:59789"/>
    </ligand>
</feature>
<evidence type="ECO:0000256" key="9">
    <source>
        <dbReference type="PROSITE-ProRule" id="PRU10015"/>
    </source>
</evidence>
<dbReference type="GO" id="GO:0030488">
    <property type="term" value="P:tRNA methylation"/>
    <property type="evidence" value="ECO:0007669"/>
    <property type="project" value="UniProtKB-UniRule"/>
</dbReference>
<dbReference type="AlphaFoldDB" id="A0A4Z0M2P3"/>
<dbReference type="EMBL" id="SRLE01000007">
    <property type="protein sequence ID" value="TGD73628.1"/>
    <property type="molecule type" value="Genomic_DNA"/>
</dbReference>
<evidence type="ECO:0000256" key="4">
    <source>
        <dbReference type="ARBA" id="ARBA00022694"/>
    </source>
</evidence>
<feature type="active site" evidence="9">
    <location>
        <position position="327"/>
    </location>
</feature>
<comment type="function">
    <text evidence="7">Dual-specificity methyltransferase that catalyzes the formation of 5-methyluridine at position 54 (m5U54) in all tRNAs, and that of position 341 (m5U341) in tmRNA (transfer-mRNA).</text>
</comment>
<dbReference type="PROSITE" id="PS01231">
    <property type="entry name" value="TRMA_2"/>
    <property type="match status" value="1"/>
</dbReference>
<evidence type="ECO:0000256" key="2">
    <source>
        <dbReference type="ARBA" id="ARBA00022679"/>
    </source>
</evidence>
<evidence type="ECO:0000256" key="5">
    <source>
        <dbReference type="ARBA" id="ARBA00051255"/>
    </source>
</evidence>
<dbReference type="InterPro" id="IPR030391">
    <property type="entry name" value="MeTrfase_TrmA_CS"/>
</dbReference>
<comment type="similarity">
    <text evidence="7">Belongs to the class I-like SAM-binding methyltransferase superfamily. RNA M5U methyltransferase family. TrmA subfamily.</text>
</comment>
<feature type="binding site" evidence="7 8">
    <location>
        <position position="302"/>
    </location>
    <ligand>
        <name>S-adenosyl-L-methionine</name>
        <dbReference type="ChEBI" id="CHEBI:59789"/>
    </ligand>
</feature>
<name>A0A4Z0M2P3_9GAMM</name>
<dbReference type="GO" id="GO:0019843">
    <property type="term" value="F:rRNA binding"/>
    <property type="evidence" value="ECO:0007669"/>
    <property type="project" value="TreeGrafter"/>
</dbReference>
<dbReference type="PANTHER" id="PTHR47790:SF2">
    <property type="entry name" value="TRNA_TMRNA (URACIL-C(5))-METHYLTRANSFERASE"/>
    <property type="match status" value="1"/>
</dbReference>
<keyword evidence="3 7" id="KW-0949">S-adenosyl-L-methionine</keyword>
<evidence type="ECO:0000313" key="11">
    <source>
        <dbReference type="Proteomes" id="UP000298050"/>
    </source>
</evidence>
<dbReference type="GO" id="GO:0000049">
    <property type="term" value="F:tRNA binding"/>
    <property type="evidence" value="ECO:0007669"/>
    <property type="project" value="TreeGrafter"/>
</dbReference>
<feature type="binding site" evidence="7 8">
    <location>
        <position position="191"/>
    </location>
    <ligand>
        <name>S-adenosyl-L-methionine</name>
        <dbReference type="ChEBI" id="CHEBI:59789"/>
    </ligand>
</feature>
<gene>
    <name evidence="7 10" type="primary">trmA</name>
    <name evidence="10" type="ORF">E4634_11460</name>
</gene>
<evidence type="ECO:0000313" key="10">
    <source>
        <dbReference type="EMBL" id="TGD73628.1"/>
    </source>
</evidence>
<keyword evidence="11" id="KW-1185">Reference proteome</keyword>
<accession>A0A4Z0M2P3</accession>
<dbReference type="Pfam" id="PF05958">
    <property type="entry name" value="tRNA_U5-meth_tr"/>
    <property type="match status" value="1"/>
</dbReference>
<dbReference type="OrthoDB" id="9804590at2"/>
<dbReference type="HAMAP" id="MF_01011">
    <property type="entry name" value="RNA_methyltr_TrmA"/>
    <property type="match status" value="1"/>
</dbReference>
<dbReference type="InterPro" id="IPR030390">
    <property type="entry name" value="MeTrfase_TrmA_AS"/>
</dbReference>
<proteinExistence type="inferred from homology"/>
<dbReference type="Gene3D" id="3.40.50.150">
    <property type="entry name" value="Vaccinia Virus protein VP39"/>
    <property type="match status" value="1"/>
</dbReference>
<feature type="active site" description="Nucleophile" evidence="7 8">
    <location>
        <position position="327"/>
    </location>
</feature>
<dbReference type="GO" id="GO:0005829">
    <property type="term" value="C:cytosol"/>
    <property type="evidence" value="ECO:0007669"/>
    <property type="project" value="TreeGrafter"/>
</dbReference>
<comment type="catalytic activity">
    <reaction evidence="5 7">
        <text>uridine(341) in tmRNA + S-adenosyl-L-methionine = 5-methyluridine(341) in tmRNA + S-adenosyl-L-homocysteine + H(+)</text>
        <dbReference type="Rhea" id="RHEA:43612"/>
        <dbReference type="Rhea" id="RHEA-COMP:10630"/>
        <dbReference type="Rhea" id="RHEA-COMP:10631"/>
        <dbReference type="ChEBI" id="CHEBI:15378"/>
        <dbReference type="ChEBI" id="CHEBI:57856"/>
        <dbReference type="ChEBI" id="CHEBI:59789"/>
        <dbReference type="ChEBI" id="CHEBI:65315"/>
        <dbReference type="ChEBI" id="CHEBI:74447"/>
    </reaction>
</comment>
<dbReference type="FunFam" id="3.40.50.150:FF:000012">
    <property type="entry name" value="tRNA/tmRNA (uracil-C(5))-methyltransferase"/>
    <property type="match status" value="1"/>
</dbReference>